<dbReference type="RefSeq" id="WP_184224052.1">
    <property type="nucleotide sequence ID" value="NZ_JACHIP010000033.1"/>
</dbReference>
<sequence>MAPNKVTSHKIQMPPNGIVLTSVGHRYVEKAVKGEVLEFDFLHPGYIGVADEHHIVGDLPETRMNIKEPNIKAKLFDRAYTLTFIFFSCTLQRICYIKVKVR</sequence>
<accession>A0A7W7ZL65</accession>
<dbReference type="EMBL" id="JACHIP010000033">
    <property type="protein sequence ID" value="MBB5061256.1"/>
    <property type="molecule type" value="Genomic_DNA"/>
</dbReference>
<name>A0A7W7ZL65_9BACT</name>
<organism evidence="1 2">
    <name type="scientific">Granulicella aggregans</name>
    <dbReference type="NCBI Taxonomy" id="474949"/>
    <lineage>
        <taxon>Bacteria</taxon>
        <taxon>Pseudomonadati</taxon>
        <taxon>Acidobacteriota</taxon>
        <taxon>Terriglobia</taxon>
        <taxon>Terriglobales</taxon>
        <taxon>Acidobacteriaceae</taxon>
        <taxon>Granulicella</taxon>
    </lineage>
</organism>
<reference evidence="1 2" key="1">
    <citation type="submission" date="2020-08" db="EMBL/GenBank/DDBJ databases">
        <title>Genomic Encyclopedia of Type Strains, Phase IV (KMG-V): Genome sequencing to study the core and pangenomes of soil and plant-associated prokaryotes.</title>
        <authorList>
            <person name="Whitman W."/>
        </authorList>
    </citation>
    <scope>NUCLEOTIDE SEQUENCE [LARGE SCALE GENOMIC DNA]</scope>
    <source>
        <strain evidence="1 2">M8UP14</strain>
    </source>
</reference>
<keyword evidence="2" id="KW-1185">Reference proteome</keyword>
<evidence type="ECO:0000313" key="2">
    <source>
        <dbReference type="Proteomes" id="UP000540989"/>
    </source>
</evidence>
<comment type="caution">
    <text evidence="1">The sequence shown here is derived from an EMBL/GenBank/DDBJ whole genome shotgun (WGS) entry which is preliminary data.</text>
</comment>
<protein>
    <submittedName>
        <fullName evidence="1">Uncharacterized protein</fullName>
    </submittedName>
</protein>
<dbReference type="AlphaFoldDB" id="A0A7W7ZL65"/>
<dbReference type="Proteomes" id="UP000540989">
    <property type="component" value="Unassembled WGS sequence"/>
</dbReference>
<gene>
    <name evidence="1" type="ORF">HDF16_005992</name>
</gene>
<proteinExistence type="predicted"/>
<evidence type="ECO:0000313" key="1">
    <source>
        <dbReference type="EMBL" id="MBB5061256.1"/>
    </source>
</evidence>